<evidence type="ECO:0000256" key="2">
    <source>
        <dbReference type="ARBA" id="ARBA00023125"/>
    </source>
</evidence>
<reference evidence="5 6" key="1">
    <citation type="journal article" date="2019" name="Int. J. Syst. Evol. Microbiol.">
        <title>The Global Catalogue of Microorganisms (GCM) 10K type strain sequencing project: providing services to taxonomists for standard genome sequencing and annotation.</title>
        <authorList>
            <consortium name="The Broad Institute Genomics Platform"/>
            <consortium name="The Broad Institute Genome Sequencing Center for Infectious Disease"/>
            <person name="Wu L."/>
            <person name="Ma J."/>
        </authorList>
    </citation>
    <scope>NUCLEOTIDE SEQUENCE [LARGE SCALE GENOMIC DNA]</scope>
    <source>
        <strain evidence="5 6">JCM 15577</strain>
    </source>
</reference>
<organism evidence="5 6">
    <name type="scientific">Microbacterium sediminicola</name>
    <dbReference type="NCBI Taxonomy" id="415210"/>
    <lineage>
        <taxon>Bacteria</taxon>
        <taxon>Bacillati</taxon>
        <taxon>Actinomycetota</taxon>
        <taxon>Actinomycetes</taxon>
        <taxon>Micrococcales</taxon>
        <taxon>Microbacteriaceae</taxon>
        <taxon>Microbacterium</taxon>
    </lineage>
</organism>
<keyword evidence="1" id="KW-0805">Transcription regulation</keyword>
<dbReference type="PANTHER" id="PTHR46796:SF6">
    <property type="entry name" value="ARAC SUBFAMILY"/>
    <property type="match status" value="1"/>
</dbReference>
<protein>
    <recommendedName>
        <fullName evidence="4">HTH araC/xylS-type domain-containing protein</fullName>
    </recommendedName>
</protein>
<dbReference type="InterPro" id="IPR035418">
    <property type="entry name" value="AraC-bd_2"/>
</dbReference>
<evidence type="ECO:0000256" key="1">
    <source>
        <dbReference type="ARBA" id="ARBA00023015"/>
    </source>
</evidence>
<dbReference type="PRINTS" id="PR00032">
    <property type="entry name" value="HTHARAC"/>
</dbReference>
<evidence type="ECO:0000259" key="4">
    <source>
        <dbReference type="PROSITE" id="PS01124"/>
    </source>
</evidence>
<dbReference type="EMBL" id="BAAAPL010000001">
    <property type="protein sequence ID" value="GAA1688417.1"/>
    <property type="molecule type" value="Genomic_DNA"/>
</dbReference>
<sequence>MLDFHQEANVVVLEAESADGWEAVVSGCFVPLRCAGFESAFSGRMVHTSIDSGLSVSQVTTCGTSAERTARLADRAVSDDIHISLQRSSTGLVSQEGRGTSVGPGSVTVYATDRQYFLDYSAPDQEQFIMQVSRSSLSLPVGMLEDAMQRLRVPGGVGAAPVRRLFAYATTVHTDGVTESSAATMRDLTEVMVRASFGEGAGIPRTSEGLRCAVRDYFREHASESGIDMDQVAGLHLISRRRLYQVFEEVGESPAAILRSERLAAAQKLLQAPGERTIESIAYECGFRDVGTFTRAFSRTYGCTPRDYRATLDVSDHPLAVGA</sequence>
<feature type="domain" description="HTH araC/xylS-type" evidence="4">
    <location>
        <begin position="212"/>
        <end position="311"/>
    </location>
</feature>
<dbReference type="SUPFAM" id="SSF46689">
    <property type="entry name" value="Homeodomain-like"/>
    <property type="match status" value="1"/>
</dbReference>
<dbReference type="InterPro" id="IPR020449">
    <property type="entry name" value="Tscrpt_reg_AraC-type_HTH"/>
</dbReference>
<dbReference type="InterPro" id="IPR050204">
    <property type="entry name" value="AraC_XylS_family_regulators"/>
</dbReference>
<dbReference type="PROSITE" id="PS00041">
    <property type="entry name" value="HTH_ARAC_FAMILY_1"/>
    <property type="match status" value="1"/>
</dbReference>
<keyword evidence="2" id="KW-0238">DNA-binding</keyword>
<gene>
    <name evidence="5" type="ORF">GCM10009808_01740</name>
</gene>
<keyword evidence="6" id="KW-1185">Reference proteome</keyword>
<dbReference type="PANTHER" id="PTHR46796">
    <property type="entry name" value="HTH-TYPE TRANSCRIPTIONAL ACTIVATOR RHAS-RELATED"/>
    <property type="match status" value="1"/>
</dbReference>
<dbReference type="Pfam" id="PF14525">
    <property type="entry name" value="AraC_binding_2"/>
    <property type="match status" value="1"/>
</dbReference>
<proteinExistence type="predicted"/>
<name>A0ABN2HJG4_9MICO</name>
<dbReference type="Gene3D" id="1.10.10.60">
    <property type="entry name" value="Homeodomain-like"/>
    <property type="match status" value="1"/>
</dbReference>
<dbReference type="InterPro" id="IPR018060">
    <property type="entry name" value="HTH_AraC"/>
</dbReference>
<evidence type="ECO:0000313" key="5">
    <source>
        <dbReference type="EMBL" id="GAA1688417.1"/>
    </source>
</evidence>
<dbReference type="PROSITE" id="PS01124">
    <property type="entry name" value="HTH_ARAC_FAMILY_2"/>
    <property type="match status" value="1"/>
</dbReference>
<dbReference type="InterPro" id="IPR018062">
    <property type="entry name" value="HTH_AraC-typ_CS"/>
</dbReference>
<dbReference type="Proteomes" id="UP001501690">
    <property type="component" value="Unassembled WGS sequence"/>
</dbReference>
<evidence type="ECO:0000256" key="3">
    <source>
        <dbReference type="ARBA" id="ARBA00023163"/>
    </source>
</evidence>
<comment type="caution">
    <text evidence="5">The sequence shown here is derived from an EMBL/GenBank/DDBJ whole genome shotgun (WGS) entry which is preliminary data.</text>
</comment>
<dbReference type="InterPro" id="IPR009057">
    <property type="entry name" value="Homeodomain-like_sf"/>
</dbReference>
<keyword evidence="3" id="KW-0804">Transcription</keyword>
<accession>A0ABN2HJG4</accession>
<dbReference type="SMART" id="SM00342">
    <property type="entry name" value="HTH_ARAC"/>
    <property type="match status" value="1"/>
</dbReference>
<dbReference type="Pfam" id="PF12833">
    <property type="entry name" value="HTH_18"/>
    <property type="match status" value="1"/>
</dbReference>
<evidence type="ECO:0000313" key="6">
    <source>
        <dbReference type="Proteomes" id="UP001501690"/>
    </source>
</evidence>